<dbReference type="Proteomes" id="UP000224006">
    <property type="component" value="Chromosome VII"/>
</dbReference>
<evidence type="ECO:0008006" key="3">
    <source>
        <dbReference type="Google" id="ProtNLM"/>
    </source>
</evidence>
<keyword evidence="2" id="KW-1185">Reference proteome</keyword>
<evidence type="ECO:0000313" key="1">
    <source>
        <dbReference type="EMBL" id="PFH33877.1"/>
    </source>
</evidence>
<comment type="caution">
    <text evidence="1">The sequence shown here is derived from an EMBL/GenBank/DDBJ whole genome shotgun (WGS) entry which is preliminary data.</text>
</comment>
<dbReference type="KEGG" id="bbes:BESB_080930"/>
<organism evidence="1 2">
    <name type="scientific">Besnoitia besnoiti</name>
    <name type="common">Apicomplexan protozoan</name>
    <dbReference type="NCBI Taxonomy" id="94643"/>
    <lineage>
        <taxon>Eukaryota</taxon>
        <taxon>Sar</taxon>
        <taxon>Alveolata</taxon>
        <taxon>Apicomplexa</taxon>
        <taxon>Conoidasida</taxon>
        <taxon>Coccidia</taxon>
        <taxon>Eucoccidiorida</taxon>
        <taxon>Eimeriorina</taxon>
        <taxon>Sarcocystidae</taxon>
        <taxon>Besnoitia</taxon>
    </lineage>
</organism>
<reference evidence="1 2" key="1">
    <citation type="submission" date="2017-09" db="EMBL/GenBank/DDBJ databases">
        <title>Genome sequencing of Besnoitia besnoiti strain Bb-Ger1.</title>
        <authorList>
            <person name="Schares G."/>
            <person name="Venepally P."/>
            <person name="Lorenzi H.A."/>
        </authorList>
    </citation>
    <scope>NUCLEOTIDE SEQUENCE [LARGE SCALE GENOMIC DNA]</scope>
    <source>
        <strain evidence="1 2">Bb-Ger1</strain>
    </source>
</reference>
<dbReference type="VEuPathDB" id="ToxoDB:BESB_080930"/>
<protein>
    <recommendedName>
        <fullName evidence="3">Dense granule protein GRA12</fullName>
    </recommendedName>
</protein>
<accession>A0A2A9ME24</accession>
<dbReference type="RefSeq" id="XP_029217886.1">
    <property type="nucleotide sequence ID" value="XM_029366455.1"/>
</dbReference>
<name>A0A2A9ME24_BESBE</name>
<evidence type="ECO:0000313" key="2">
    <source>
        <dbReference type="Proteomes" id="UP000224006"/>
    </source>
</evidence>
<dbReference type="OrthoDB" id="329626at2759"/>
<dbReference type="GeneID" id="40313020"/>
<gene>
    <name evidence="1" type="ORF">BESB_080930</name>
</gene>
<dbReference type="AlphaFoldDB" id="A0A2A9ME24"/>
<dbReference type="EMBL" id="NWUJ01000008">
    <property type="protein sequence ID" value="PFH33877.1"/>
    <property type="molecule type" value="Genomic_DNA"/>
</dbReference>
<sequence length="387" mass="43069">MSDSMLSSSAPVGQRGGGFSVNLRMTVPVNSWREVSGACLVGASNNLVVDAVPSLYHRREGPQPLIVTGPSAVLCQWLSGRTLLHESLKEKWEAALRREKSQYGWWRLWKRFSLWMKTFPDITISATVTYVDFTDGDESPFAAPWFTATFAYEPPPPRDGFGIFDDIVGHFAPYPGAAPKEVTLLLNPSSTYNMALPMDKQSTSVEEQIINVLSALGRDVEHPQQTRAAFHVFRSSYVDQPVTMTLKLADFWNYGGDCMIRGVFLAQLYDRYRTMCAVVNDASRDFVTAYISDKIDIFSLSVRQMDLFSGTVPAITATISVKPPPGAYNTYLEELQGQSVELGILSDPSLRKRFSQAQKILANFRWLRAKGLVEGIANPEIFLGSLP</sequence>
<proteinExistence type="predicted"/>